<dbReference type="SUPFAM" id="SSF56112">
    <property type="entry name" value="Protein kinase-like (PK-like)"/>
    <property type="match status" value="1"/>
</dbReference>
<feature type="compositionally biased region" description="Polar residues" evidence="4">
    <location>
        <begin position="923"/>
        <end position="932"/>
    </location>
</feature>
<evidence type="ECO:0000256" key="3">
    <source>
        <dbReference type="PROSITE-ProRule" id="PRU10141"/>
    </source>
</evidence>
<feature type="region of interest" description="Disordered" evidence="4">
    <location>
        <begin position="369"/>
        <end position="471"/>
    </location>
</feature>
<dbReference type="PROSITE" id="PS00108">
    <property type="entry name" value="PROTEIN_KINASE_ST"/>
    <property type="match status" value="1"/>
</dbReference>
<dbReference type="GO" id="GO:0005524">
    <property type="term" value="F:ATP binding"/>
    <property type="evidence" value="ECO:0007669"/>
    <property type="project" value="UniProtKB-UniRule"/>
</dbReference>
<feature type="compositionally biased region" description="Basic and acidic residues" evidence="4">
    <location>
        <begin position="543"/>
        <end position="573"/>
    </location>
</feature>
<feature type="compositionally biased region" description="Polar residues" evidence="4">
    <location>
        <begin position="629"/>
        <end position="639"/>
    </location>
</feature>
<dbReference type="InterPro" id="IPR011009">
    <property type="entry name" value="Kinase-like_dom_sf"/>
</dbReference>
<feature type="region of interest" description="Disordered" evidence="4">
    <location>
        <begin position="1101"/>
        <end position="1242"/>
    </location>
</feature>
<organism evidence="6 7">
    <name type="scientific">Hermanssonia centrifuga</name>
    <dbReference type="NCBI Taxonomy" id="98765"/>
    <lineage>
        <taxon>Eukaryota</taxon>
        <taxon>Fungi</taxon>
        <taxon>Dikarya</taxon>
        <taxon>Basidiomycota</taxon>
        <taxon>Agaricomycotina</taxon>
        <taxon>Agaricomycetes</taxon>
        <taxon>Polyporales</taxon>
        <taxon>Meruliaceae</taxon>
        <taxon>Hermanssonia</taxon>
    </lineage>
</organism>
<comment type="caution">
    <text evidence="6">The sequence shown here is derived from an EMBL/GenBank/DDBJ whole genome shotgun (WGS) entry which is preliminary data.</text>
</comment>
<dbReference type="Pfam" id="PF00069">
    <property type="entry name" value="Pkinase"/>
    <property type="match status" value="1"/>
</dbReference>
<feature type="domain" description="Protein kinase" evidence="5">
    <location>
        <begin position="42"/>
        <end position="288"/>
    </location>
</feature>
<dbReference type="PROSITE" id="PS00107">
    <property type="entry name" value="PROTEIN_KINASE_ATP"/>
    <property type="match status" value="1"/>
</dbReference>
<dbReference type="GO" id="GO:0005737">
    <property type="term" value="C:cytoplasm"/>
    <property type="evidence" value="ECO:0007669"/>
    <property type="project" value="TreeGrafter"/>
</dbReference>
<feature type="compositionally biased region" description="Polar residues" evidence="4">
    <location>
        <begin position="446"/>
        <end position="471"/>
    </location>
</feature>
<dbReference type="PROSITE" id="PS50011">
    <property type="entry name" value="PROTEIN_KINASE_DOM"/>
    <property type="match status" value="1"/>
</dbReference>
<name>A0A2R6P0B5_9APHY</name>
<dbReference type="EMBL" id="MLYV02000600">
    <property type="protein sequence ID" value="PSR82065.1"/>
    <property type="molecule type" value="Genomic_DNA"/>
</dbReference>
<accession>A0A2R6P0B5</accession>
<keyword evidence="1 3" id="KW-0547">Nucleotide-binding</keyword>
<dbReference type="SMART" id="SM00220">
    <property type="entry name" value="S_TKc"/>
    <property type="match status" value="1"/>
</dbReference>
<feature type="compositionally biased region" description="Basic and acidic residues" evidence="4">
    <location>
        <begin position="384"/>
        <end position="394"/>
    </location>
</feature>
<feature type="compositionally biased region" description="Polar residues" evidence="4">
    <location>
        <begin position="1134"/>
        <end position="1146"/>
    </location>
</feature>
<proteinExistence type="predicted"/>
<protein>
    <recommendedName>
        <fullName evidence="5">Protein kinase domain-containing protein</fullName>
    </recommendedName>
</protein>
<evidence type="ECO:0000313" key="7">
    <source>
        <dbReference type="Proteomes" id="UP000186601"/>
    </source>
</evidence>
<dbReference type="PANTHER" id="PTHR24346">
    <property type="entry name" value="MAP/MICROTUBULE AFFINITY-REGULATING KINASE"/>
    <property type="match status" value="1"/>
</dbReference>
<evidence type="ECO:0000313" key="6">
    <source>
        <dbReference type="EMBL" id="PSR82065.1"/>
    </source>
</evidence>
<dbReference type="GO" id="GO:0035556">
    <property type="term" value="P:intracellular signal transduction"/>
    <property type="evidence" value="ECO:0007669"/>
    <property type="project" value="TreeGrafter"/>
</dbReference>
<feature type="compositionally biased region" description="Basic and acidic residues" evidence="4">
    <location>
        <begin position="676"/>
        <end position="700"/>
    </location>
</feature>
<dbReference type="PANTHER" id="PTHR24346:SF110">
    <property type="entry name" value="NON-SPECIFIC SERINE_THREONINE PROTEIN KINASE"/>
    <property type="match status" value="1"/>
</dbReference>
<feature type="binding site" evidence="3">
    <location>
        <position position="71"/>
    </location>
    <ligand>
        <name>ATP</name>
        <dbReference type="ChEBI" id="CHEBI:30616"/>
    </ligand>
</feature>
<evidence type="ECO:0000256" key="4">
    <source>
        <dbReference type="SAM" id="MobiDB-lite"/>
    </source>
</evidence>
<feature type="compositionally biased region" description="Low complexity" evidence="4">
    <location>
        <begin position="414"/>
        <end position="428"/>
    </location>
</feature>
<feature type="compositionally biased region" description="Polar residues" evidence="4">
    <location>
        <begin position="940"/>
        <end position="956"/>
    </location>
</feature>
<keyword evidence="2 3" id="KW-0067">ATP-binding</keyword>
<dbReference type="FunFam" id="1.10.510.10:FF:000571">
    <property type="entry name" value="Maternal embryonic leucine zipper kinase"/>
    <property type="match status" value="1"/>
</dbReference>
<feature type="compositionally biased region" description="Acidic residues" evidence="4">
    <location>
        <begin position="1113"/>
        <end position="1124"/>
    </location>
</feature>
<reference evidence="6 7" key="1">
    <citation type="submission" date="2018-02" db="EMBL/GenBank/DDBJ databases">
        <title>Genome sequence of the basidiomycete white-rot fungus Phlebia centrifuga.</title>
        <authorList>
            <person name="Granchi Z."/>
            <person name="Peng M."/>
            <person name="de Vries R.P."/>
            <person name="Hilden K."/>
            <person name="Makela M.R."/>
            <person name="Grigoriev I."/>
            <person name="Riley R."/>
        </authorList>
    </citation>
    <scope>NUCLEOTIDE SEQUENCE [LARGE SCALE GENOMIC DNA]</scope>
    <source>
        <strain evidence="6 7">FBCC195</strain>
    </source>
</reference>
<dbReference type="Proteomes" id="UP000186601">
    <property type="component" value="Unassembled WGS sequence"/>
</dbReference>
<dbReference type="InterPro" id="IPR000719">
    <property type="entry name" value="Prot_kinase_dom"/>
</dbReference>
<dbReference type="InterPro" id="IPR008271">
    <property type="entry name" value="Ser/Thr_kinase_AS"/>
</dbReference>
<feature type="compositionally biased region" description="Low complexity" evidence="4">
    <location>
        <begin position="987"/>
        <end position="1005"/>
    </location>
</feature>
<sequence>MASSGHRQTGSVSQNHKAQLASAYNELGKELSSHKIRVVGNYTLGKVIGEGTYGKVRMGIHRLTGTRVAIKQIPKAMTASLTREIHHHRQLHHPHVTQLFEVIATENNIWLVTELCSGGELFDYLAEKGRLGEDETRVFFGQLCLAVAYVHEKGIVHRDLKLENVLLDERCRVKLGDFGFTREFERGVLLETYCGTTGYASPEMLLSQKYLGPEVDVWSLGVILYTMLTGTLPFDDDDESVMRSKVIKGEFEDPEWLSDDARDLLKCILQVDPTKRSTIAQILSHSWFTSHNGSPALPPAPTEAASVSRSASPTLVSAPSILAAQPVSLSSTASDSTFHSASSEVLPSTPSTPAEPLIDFLPLDDVSAARRDSSESTVRGIATPHHEYSKMDKLPEEEEATDFDNSLPEATPMRPSLSRNTTSRSSSRGPPAMPIRTPARTKRRSVSSTLSDHSSPTFEKPSTSTPQDFSSLLSTPAPLIFSTLLERELLNNLCSLGFDTGQIVHSVLADACDATGALWWMMKRRAERRALEDGVPKVVEPVAEQKTDVTRKNDEKEAKSRSLGHSSREDRSRSPIPPLLVAAHSAPELQLIPATPTAPSSKRAISPPRAMSPSNPMLSPSPTPVESVNIKSHPSTPSGSMKDKDGSKGRKTRAGSVSIMQRATTALEAAGLVRKKSAEAVKDHKKDSGETRNGSGEDPRSSAGSSKLLKSPPLKPQKDGPITPPSSMEAPISALAGSPWVLASSRESPPPTPTNSPGNSLGALPTIGENSNKSHHHRNRASLLSAFRMWFKEDPKGKRKAPPAALDVESLSYPQPNLNSPGTSPIAGRGRGTIKRRISNGRPKVTTGRKTGNRAKRGSMSSRRSSSINSRRSSITSAQVGILESSSYNVDYMPPVSRQRSDPSRRSFGSHTPNSELDEFVSRPSSVHSFIVQQRHRKSPSASSAGSMYPGRTSSPLPKYHRRGGSGSSTRVVRQMQGSVPYKQSHLRSNSASSNHSRTSSRPGSLYELSETEEVTHSPTKFHRSLDDTPRRNNHGPTTFVAQKRSTPFSNPGGGGYLHSIGRSSWKKSWGMEPPGWQTRPSQPPTIEVLAISPAVTPGSIRDVFTGRQSMGDDSDWVDEDDDMAGYAGGLGQMPSSSSTTFSQPIDSPILSPPPRSGGSRAPHTSTSKRFGGGLTANSGTRNGRGKTSGRSPVGRSSPLPPPPESTFEVPPETRGGRRQLPTGRSGPAFRHPIQEEDEDEE</sequence>
<dbReference type="CDD" id="cd14003">
    <property type="entry name" value="STKc_AMPK-like"/>
    <property type="match status" value="1"/>
</dbReference>
<feature type="compositionally biased region" description="Polar residues" evidence="4">
    <location>
        <begin position="812"/>
        <end position="823"/>
    </location>
</feature>
<feature type="region of interest" description="Disordered" evidence="4">
    <location>
        <begin position="542"/>
        <end position="575"/>
    </location>
</feature>
<dbReference type="STRING" id="98765.A0A2R6P0B5"/>
<keyword evidence="7" id="KW-1185">Reference proteome</keyword>
<feature type="compositionally biased region" description="Polar residues" evidence="4">
    <location>
        <begin position="968"/>
        <end position="978"/>
    </location>
</feature>
<feature type="region of interest" description="Disordered" evidence="4">
    <location>
        <begin position="588"/>
        <end position="780"/>
    </location>
</feature>
<feature type="region of interest" description="Disordered" evidence="4">
    <location>
        <begin position="794"/>
        <end position="1055"/>
    </location>
</feature>
<feature type="compositionally biased region" description="Low complexity" evidence="4">
    <location>
        <begin position="1189"/>
        <end position="1198"/>
    </location>
</feature>
<dbReference type="InterPro" id="IPR017441">
    <property type="entry name" value="Protein_kinase_ATP_BS"/>
</dbReference>
<evidence type="ECO:0000256" key="2">
    <source>
        <dbReference type="ARBA" id="ARBA00022840"/>
    </source>
</evidence>
<dbReference type="GO" id="GO:0004674">
    <property type="term" value="F:protein serine/threonine kinase activity"/>
    <property type="evidence" value="ECO:0007669"/>
    <property type="project" value="TreeGrafter"/>
</dbReference>
<evidence type="ECO:0000256" key="1">
    <source>
        <dbReference type="ARBA" id="ARBA00022741"/>
    </source>
</evidence>
<dbReference type="OrthoDB" id="504170at2759"/>
<feature type="compositionally biased region" description="Polar residues" evidence="4">
    <location>
        <begin position="1035"/>
        <end position="1050"/>
    </location>
</feature>
<evidence type="ECO:0000259" key="5">
    <source>
        <dbReference type="PROSITE" id="PS50011"/>
    </source>
</evidence>
<dbReference type="Gene3D" id="1.10.510.10">
    <property type="entry name" value="Transferase(Phosphotransferase) domain 1"/>
    <property type="match status" value="1"/>
</dbReference>
<gene>
    <name evidence="6" type="ORF">PHLCEN_2v6135</name>
</gene>
<feature type="compositionally biased region" description="Low complexity" evidence="4">
    <location>
        <begin position="858"/>
        <end position="877"/>
    </location>
</feature>
<dbReference type="AlphaFoldDB" id="A0A2R6P0B5"/>